<dbReference type="OrthoDB" id="9799225at2"/>
<feature type="transmembrane region" description="Helical" evidence="6">
    <location>
        <begin position="225"/>
        <end position="249"/>
    </location>
</feature>
<keyword evidence="5 6" id="KW-0472">Membrane</keyword>
<evidence type="ECO:0000313" key="8">
    <source>
        <dbReference type="Proteomes" id="UP000318801"/>
    </source>
</evidence>
<feature type="transmembrane region" description="Helical" evidence="6">
    <location>
        <begin position="141"/>
        <end position="160"/>
    </location>
</feature>
<comment type="caution">
    <text evidence="7">The sequence shown here is derived from an EMBL/GenBank/DDBJ whole genome shotgun (WGS) entry which is preliminary data.</text>
</comment>
<proteinExistence type="inferred from homology"/>
<evidence type="ECO:0000256" key="6">
    <source>
        <dbReference type="SAM" id="Phobius"/>
    </source>
</evidence>
<organism evidence="7 8">
    <name type="scientific">Martelella alba</name>
    <dbReference type="NCBI Taxonomy" id="2590451"/>
    <lineage>
        <taxon>Bacteria</taxon>
        <taxon>Pseudomonadati</taxon>
        <taxon>Pseudomonadota</taxon>
        <taxon>Alphaproteobacteria</taxon>
        <taxon>Hyphomicrobiales</taxon>
        <taxon>Aurantimonadaceae</taxon>
        <taxon>Martelella</taxon>
    </lineage>
</organism>
<dbReference type="GO" id="GO:0016020">
    <property type="term" value="C:membrane"/>
    <property type="evidence" value="ECO:0007669"/>
    <property type="project" value="UniProtKB-SubCell"/>
</dbReference>
<feature type="transmembrane region" description="Helical" evidence="6">
    <location>
        <begin position="9"/>
        <end position="26"/>
    </location>
</feature>
<keyword evidence="4 6" id="KW-1133">Transmembrane helix</keyword>
<keyword evidence="3 6" id="KW-0812">Transmembrane</keyword>
<evidence type="ECO:0000256" key="3">
    <source>
        <dbReference type="ARBA" id="ARBA00022692"/>
    </source>
</evidence>
<dbReference type="GO" id="GO:0055085">
    <property type="term" value="P:transmembrane transport"/>
    <property type="evidence" value="ECO:0007669"/>
    <property type="project" value="TreeGrafter"/>
</dbReference>
<reference evidence="7 8" key="1">
    <citation type="submission" date="2019-06" db="EMBL/GenBank/DDBJ databases">
        <authorList>
            <person name="Li M."/>
        </authorList>
    </citation>
    <scope>NUCLEOTIDE SEQUENCE [LARGE SCALE GENOMIC DNA]</scope>
    <source>
        <strain evidence="7 8">BGMRC2036</strain>
    </source>
</reference>
<feature type="transmembrane region" description="Helical" evidence="6">
    <location>
        <begin position="261"/>
        <end position="279"/>
    </location>
</feature>
<dbReference type="PANTHER" id="PTHR21716">
    <property type="entry name" value="TRANSMEMBRANE PROTEIN"/>
    <property type="match status" value="1"/>
</dbReference>
<evidence type="ECO:0000256" key="4">
    <source>
        <dbReference type="ARBA" id="ARBA00022989"/>
    </source>
</evidence>
<keyword evidence="8" id="KW-1185">Reference proteome</keyword>
<feature type="transmembrane region" description="Helical" evidence="6">
    <location>
        <begin position="196"/>
        <end position="219"/>
    </location>
</feature>
<evidence type="ECO:0000256" key="5">
    <source>
        <dbReference type="ARBA" id="ARBA00023136"/>
    </source>
</evidence>
<feature type="transmembrane region" description="Helical" evidence="6">
    <location>
        <begin position="299"/>
        <end position="324"/>
    </location>
</feature>
<sequence>MRPSPVRSGANVAVALIFVLVLFFAINWAGSFLKPFALSLFIIAVTWPLKSRLQRVMPSMLALALTLLTTIIIFFAFTMLVVWGFSRVATTFIGAAWQLQVAYQDLTGWLSSKGITAATSLNDVFNVGLLVRTLQQVTGQASMTLSFWLVVLAYVALGLAELDALRRKVDTLHNPEMAETMLRVARATSRKFARYMLVRTEMSALTGFMFWAVATILGLDYAVEWGVIAFALNYIPFIGSVIATVFPAAYGVIQFEHWQTAMALFICLNLIQFTIGNYVEPLVSGSLLSISPFMVVFSIFFWTFMWGLFGTFLGVPIAIALLTICEETPSLAWLARLFGRAPPAEAPVQRTVLELPAPDEKG</sequence>
<dbReference type="PANTHER" id="PTHR21716:SF64">
    <property type="entry name" value="AI-2 TRANSPORT PROTEIN TQSA"/>
    <property type="match status" value="1"/>
</dbReference>
<dbReference type="EMBL" id="VHLG01000014">
    <property type="protein sequence ID" value="TPW28097.1"/>
    <property type="molecule type" value="Genomic_DNA"/>
</dbReference>
<comment type="similarity">
    <text evidence="2">Belongs to the autoinducer-2 exporter (AI-2E) (TC 2.A.86) family.</text>
</comment>
<dbReference type="InterPro" id="IPR002549">
    <property type="entry name" value="AI-2E-like"/>
</dbReference>
<evidence type="ECO:0000313" key="7">
    <source>
        <dbReference type="EMBL" id="TPW28097.1"/>
    </source>
</evidence>
<dbReference type="Pfam" id="PF01594">
    <property type="entry name" value="AI-2E_transport"/>
    <property type="match status" value="1"/>
</dbReference>
<accession>A0A506U895</accession>
<name>A0A506U895_9HYPH</name>
<feature type="transmembrane region" description="Helical" evidence="6">
    <location>
        <begin position="61"/>
        <end position="85"/>
    </location>
</feature>
<evidence type="ECO:0000256" key="2">
    <source>
        <dbReference type="ARBA" id="ARBA00009773"/>
    </source>
</evidence>
<dbReference type="AlphaFoldDB" id="A0A506U895"/>
<comment type="subcellular location">
    <subcellularLocation>
        <location evidence="1">Membrane</location>
        <topology evidence="1">Multi-pass membrane protein</topology>
    </subcellularLocation>
</comment>
<protein>
    <submittedName>
        <fullName evidence="7">AI-2E family transporter</fullName>
    </submittedName>
</protein>
<evidence type="ECO:0000256" key="1">
    <source>
        <dbReference type="ARBA" id="ARBA00004141"/>
    </source>
</evidence>
<gene>
    <name evidence="7" type="ORF">FJU08_18330</name>
</gene>
<dbReference type="Proteomes" id="UP000318801">
    <property type="component" value="Unassembled WGS sequence"/>
</dbReference>
<feature type="transmembrane region" description="Helical" evidence="6">
    <location>
        <begin position="32"/>
        <end position="49"/>
    </location>
</feature>